<evidence type="ECO:0000256" key="10">
    <source>
        <dbReference type="PIRSR" id="PIRSR614732-1"/>
    </source>
</evidence>
<dbReference type="Proteomes" id="UP000051888">
    <property type="component" value="Unassembled WGS sequence"/>
</dbReference>
<dbReference type="Gene3D" id="3.20.20.70">
    <property type="entry name" value="Aldolase class I"/>
    <property type="match status" value="1"/>
</dbReference>
<dbReference type="PANTHER" id="PTHR32119">
    <property type="entry name" value="OROTIDINE 5'-PHOSPHATE DECARBOXYLASE"/>
    <property type="match status" value="1"/>
</dbReference>
<evidence type="ECO:0000259" key="13">
    <source>
        <dbReference type="SMART" id="SM00934"/>
    </source>
</evidence>
<evidence type="ECO:0000313" key="14">
    <source>
        <dbReference type="EMBL" id="KQL54691.1"/>
    </source>
</evidence>
<gene>
    <name evidence="9" type="primary">pyrF</name>
    <name evidence="14" type="ORF">AN964_15060</name>
</gene>
<evidence type="ECO:0000256" key="12">
    <source>
        <dbReference type="RuleBase" id="RU000512"/>
    </source>
</evidence>
<keyword evidence="6 9" id="KW-0456">Lyase</keyword>
<dbReference type="CDD" id="cd04725">
    <property type="entry name" value="OMP_decarboxylase_like"/>
    <property type="match status" value="1"/>
</dbReference>
<feature type="active site" description="For OMPdecase activity" evidence="10">
    <location>
        <position position="62"/>
    </location>
</feature>
<sequence>MKSFKPIIALDFPNEQETLSFLNQFREETLYVKVGMELYYQTGPSLIEQLKSRGHQIFLDLKLHDIPNTVYSAMKGLAKLGVDMVNVHAAGGANMMKAALSGLEEGTEHGKERPLLIAVTQLTSTSEEQMKTEQLINTSLNESILHYARLTFDSGLDGVVCSALEAKIIDQHIGYPFIKVTPGIRLHGDNLHDQKRVVTPEKARELGSSAIVVGRSITKSDNPYETYMSIKNTWEAK</sequence>
<evidence type="ECO:0000256" key="7">
    <source>
        <dbReference type="ARBA" id="ARBA00049157"/>
    </source>
</evidence>
<dbReference type="InterPro" id="IPR011060">
    <property type="entry name" value="RibuloseP-bd_barrel"/>
</dbReference>
<dbReference type="InterPro" id="IPR001754">
    <property type="entry name" value="OMPdeCOase_dom"/>
</dbReference>
<protein>
    <recommendedName>
        <fullName evidence="9">Orotidine 5'-phosphate decarboxylase</fullName>
        <ecNumber evidence="9">4.1.1.23</ecNumber>
    </recommendedName>
    <alternativeName>
        <fullName evidence="9">OMP decarboxylase</fullName>
        <shortName evidence="9">OMPDCase</shortName>
        <shortName evidence="9">OMPdecase</shortName>
    </alternativeName>
</protein>
<dbReference type="InterPro" id="IPR014732">
    <property type="entry name" value="OMPdecase"/>
</dbReference>
<evidence type="ECO:0000256" key="4">
    <source>
        <dbReference type="ARBA" id="ARBA00022793"/>
    </source>
</evidence>
<dbReference type="PROSITE" id="PS00156">
    <property type="entry name" value="OMPDECASE"/>
    <property type="match status" value="1"/>
</dbReference>
<feature type="domain" description="Orotidine 5'-phosphate decarboxylase" evidence="13">
    <location>
        <begin position="5"/>
        <end position="230"/>
    </location>
</feature>
<dbReference type="GO" id="GO:0005829">
    <property type="term" value="C:cytosol"/>
    <property type="evidence" value="ECO:0007669"/>
    <property type="project" value="TreeGrafter"/>
</dbReference>
<dbReference type="UniPathway" id="UPA00070">
    <property type="reaction ID" value="UER00120"/>
</dbReference>
<keyword evidence="15" id="KW-1185">Reference proteome</keyword>
<feature type="binding site" evidence="9 11">
    <location>
        <position position="194"/>
    </location>
    <ligand>
        <name>substrate</name>
    </ligand>
</feature>
<feature type="active site" description="Proton donor" evidence="9">
    <location>
        <position position="62"/>
    </location>
</feature>
<feature type="active site" description="For OMPdecase activity" evidence="10">
    <location>
        <position position="65"/>
    </location>
</feature>
<comment type="subunit">
    <text evidence="3 9">Homodimer.</text>
</comment>
<evidence type="ECO:0000256" key="6">
    <source>
        <dbReference type="ARBA" id="ARBA00023239"/>
    </source>
</evidence>
<dbReference type="GO" id="GO:0044205">
    <property type="term" value="P:'de novo' UMP biosynthetic process"/>
    <property type="evidence" value="ECO:0007669"/>
    <property type="project" value="UniProtKB-UniRule"/>
</dbReference>
<dbReference type="InterPro" id="IPR047596">
    <property type="entry name" value="OMPdecase_bac"/>
</dbReference>
<feature type="binding site" evidence="9 11">
    <location>
        <position position="33"/>
    </location>
    <ligand>
        <name>substrate</name>
    </ligand>
</feature>
<comment type="catalytic activity">
    <reaction evidence="7 9 12">
        <text>orotidine 5'-phosphate + H(+) = UMP + CO2</text>
        <dbReference type="Rhea" id="RHEA:11596"/>
        <dbReference type="ChEBI" id="CHEBI:15378"/>
        <dbReference type="ChEBI" id="CHEBI:16526"/>
        <dbReference type="ChEBI" id="CHEBI:57538"/>
        <dbReference type="ChEBI" id="CHEBI:57865"/>
        <dbReference type="EC" id="4.1.1.23"/>
    </reaction>
</comment>
<evidence type="ECO:0000256" key="1">
    <source>
        <dbReference type="ARBA" id="ARBA00002356"/>
    </source>
</evidence>
<organism evidence="14 15">
    <name type="scientific">Heyndrickxia shackletonii</name>
    <dbReference type="NCBI Taxonomy" id="157838"/>
    <lineage>
        <taxon>Bacteria</taxon>
        <taxon>Bacillati</taxon>
        <taxon>Bacillota</taxon>
        <taxon>Bacilli</taxon>
        <taxon>Bacillales</taxon>
        <taxon>Bacillaceae</taxon>
        <taxon>Heyndrickxia</taxon>
    </lineage>
</organism>
<dbReference type="GO" id="GO:0004590">
    <property type="term" value="F:orotidine-5'-phosphate decarboxylase activity"/>
    <property type="evidence" value="ECO:0007669"/>
    <property type="project" value="UniProtKB-UniRule"/>
</dbReference>
<dbReference type="SUPFAM" id="SSF51366">
    <property type="entry name" value="Ribulose-phoshate binding barrel"/>
    <property type="match status" value="1"/>
</dbReference>
<dbReference type="AlphaFoldDB" id="A0A0Q3WYU4"/>
<dbReference type="NCBIfam" id="NF001273">
    <property type="entry name" value="PRK00230.1"/>
    <property type="match status" value="1"/>
</dbReference>
<evidence type="ECO:0000256" key="3">
    <source>
        <dbReference type="ARBA" id="ARBA00011738"/>
    </source>
</evidence>
<keyword evidence="5 9" id="KW-0665">Pyrimidine biosynthesis</keyword>
<dbReference type="NCBIfam" id="TIGR01740">
    <property type="entry name" value="pyrF"/>
    <property type="match status" value="1"/>
</dbReference>
<dbReference type="SMART" id="SM00934">
    <property type="entry name" value="OMPdecase"/>
    <property type="match status" value="1"/>
</dbReference>
<accession>A0A0Q3WYU4</accession>
<dbReference type="Pfam" id="PF00215">
    <property type="entry name" value="OMPdecase"/>
    <property type="match status" value="1"/>
</dbReference>
<evidence type="ECO:0000256" key="9">
    <source>
        <dbReference type="HAMAP-Rule" id="MF_01200"/>
    </source>
</evidence>
<keyword evidence="4 9" id="KW-0210">Decarboxylase</keyword>
<feature type="binding site" evidence="9 11">
    <location>
        <position position="215"/>
    </location>
    <ligand>
        <name>substrate</name>
    </ligand>
</feature>
<evidence type="ECO:0000256" key="5">
    <source>
        <dbReference type="ARBA" id="ARBA00022975"/>
    </source>
</evidence>
<feature type="binding site" evidence="9 11">
    <location>
        <position position="185"/>
    </location>
    <ligand>
        <name>substrate</name>
    </ligand>
</feature>
<dbReference type="FunFam" id="3.20.20.70:FF:000015">
    <property type="entry name" value="Orotidine 5'-phosphate decarboxylase"/>
    <property type="match status" value="1"/>
</dbReference>
<feature type="binding site" evidence="9 11">
    <location>
        <position position="11"/>
    </location>
    <ligand>
        <name>substrate</name>
    </ligand>
</feature>
<evidence type="ECO:0000256" key="2">
    <source>
        <dbReference type="ARBA" id="ARBA00004861"/>
    </source>
</evidence>
<reference evidence="14 15" key="1">
    <citation type="submission" date="2015-09" db="EMBL/GenBank/DDBJ databases">
        <title>Genome sequencing project for genomic taxonomy and phylogenomics of Bacillus-like bacteria.</title>
        <authorList>
            <person name="Liu B."/>
            <person name="Wang J."/>
            <person name="Zhu Y."/>
            <person name="Liu G."/>
            <person name="Chen Q."/>
            <person name="Chen Z."/>
            <person name="Lan J."/>
            <person name="Che J."/>
            <person name="Ge C."/>
            <person name="Shi H."/>
            <person name="Pan Z."/>
            <person name="Liu X."/>
        </authorList>
    </citation>
    <scope>NUCLEOTIDE SEQUENCE [LARGE SCALE GENOMIC DNA]</scope>
    <source>
        <strain evidence="14 15">LMG 18435</strain>
    </source>
</reference>
<proteinExistence type="inferred from homology"/>
<feature type="binding site" evidence="9 11">
    <location>
        <position position="214"/>
    </location>
    <ligand>
        <name>substrate</name>
    </ligand>
</feature>
<comment type="function">
    <text evidence="1 9">Catalyzes the decarboxylation of orotidine 5'-monophosphate (OMP) to uridine 5'-monophosphate (UMP).</text>
</comment>
<feature type="binding site" evidence="9 11">
    <location>
        <position position="123"/>
    </location>
    <ligand>
        <name>substrate</name>
    </ligand>
</feature>
<feature type="active site" description="For OMPdecase activity" evidence="10">
    <location>
        <position position="60"/>
    </location>
</feature>
<dbReference type="STRING" id="157838.AN964_15060"/>
<evidence type="ECO:0000313" key="15">
    <source>
        <dbReference type="Proteomes" id="UP000051888"/>
    </source>
</evidence>
<dbReference type="EMBL" id="LJJC01000004">
    <property type="protein sequence ID" value="KQL54691.1"/>
    <property type="molecule type" value="Genomic_DNA"/>
</dbReference>
<comment type="similarity">
    <text evidence="8 9">Belongs to the OMP decarboxylase family. Type 1 subfamily.</text>
</comment>
<dbReference type="EC" id="4.1.1.23" evidence="9"/>
<dbReference type="GO" id="GO:0006207">
    <property type="term" value="P:'de novo' pyrimidine nucleobase biosynthetic process"/>
    <property type="evidence" value="ECO:0007669"/>
    <property type="project" value="InterPro"/>
</dbReference>
<evidence type="ECO:0000256" key="11">
    <source>
        <dbReference type="PIRSR" id="PIRSR614732-2"/>
    </source>
</evidence>
<dbReference type="HAMAP" id="MF_01200_B">
    <property type="entry name" value="OMPdecase_type1_B"/>
    <property type="match status" value="1"/>
</dbReference>
<dbReference type="RefSeq" id="WP_055740473.1">
    <property type="nucleotide sequence ID" value="NZ_JAAIWL010000003.1"/>
</dbReference>
<dbReference type="PANTHER" id="PTHR32119:SF2">
    <property type="entry name" value="OROTIDINE 5'-PHOSPHATE DECARBOXYLASE"/>
    <property type="match status" value="1"/>
</dbReference>
<comment type="caution">
    <text evidence="14">The sequence shown here is derived from an EMBL/GenBank/DDBJ whole genome shotgun (WGS) entry which is preliminary data.</text>
</comment>
<evidence type="ECO:0000256" key="8">
    <source>
        <dbReference type="ARBA" id="ARBA00061012"/>
    </source>
</evidence>
<feature type="binding site" evidence="9">
    <location>
        <begin position="60"/>
        <end position="69"/>
    </location>
    <ligand>
        <name>substrate</name>
    </ligand>
</feature>
<name>A0A0Q3WYU4_9BACI</name>
<dbReference type="OrthoDB" id="9806203at2"/>
<dbReference type="PATRIC" id="fig|157838.3.peg.3338"/>
<dbReference type="InterPro" id="IPR013785">
    <property type="entry name" value="Aldolase_TIM"/>
</dbReference>
<dbReference type="InterPro" id="IPR018089">
    <property type="entry name" value="OMPdecase_AS"/>
</dbReference>
<comment type="pathway">
    <text evidence="2 9 12">Pyrimidine metabolism; UMP biosynthesis via de novo pathway; UMP from orotate: step 2/2.</text>
</comment>